<evidence type="ECO:0008006" key="3">
    <source>
        <dbReference type="Google" id="ProtNLM"/>
    </source>
</evidence>
<protein>
    <recommendedName>
        <fullName evidence="3">SbsA Ig-like domain-containing protein</fullName>
    </recommendedName>
</protein>
<dbReference type="Proteomes" id="UP000542342">
    <property type="component" value="Unassembled WGS sequence"/>
</dbReference>
<reference evidence="1 2" key="1">
    <citation type="submission" date="2020-07" db="EMBL/GenBank/DDBJ databases">
        <title>Thermogemmata thermophila gen. nov., sp. nov., a novel moderate thermophilic planctomycete from a Kamchatka hot spring.</title>
        <authorList>
            <person name="Elcheninov A.G."/>
            <person name="Podosokorskaya O.A."/>
            <person name="Kovaleva O.L."/>
            <person name="Novikov A."/>
            <person name="Bonch-Osmolovskaya E.A."/>
            <person name="Toshchakov S.V."/>
            <person name="Kublanov I.V."/>
        </authorList>
    </citation>
    <scope>NUCLEOTIDE SEQUENCE [LARGE SCALE GENOMIC DNA]</scope>
    <source>
        <strain evidence="1 2">2918</strain>
    </source>
</reference>
<organism evidence="1 2">
    <name type="scientific">Thermogemmata fonticola</name>
    <dbReference type="NCBI Taxonomy" id="2755323"/>
    <lineage>
        <taxon>Bacteria</taxon>
        <taxon>Pseudomonadati</taxon>
        <taxon>Planctomycetota</taxon>
        <taxon>Planctomycetia</taxon>
        <taxon>Gemmatales</taxon>
        <taxon>Gemmataceae</taxon>
        <taxon>Thermogemmata</taxon>
    </lineage>
</organism>
<keyword evidence="2" id="KW-1185">Reference proteome</keyword>
<proteinExistence type="predicted"/>
<dbReference type="EMBL" id="JACEFB010000012">
    <property type="protein sequence ID" value="MBA2227261.1"/>
    <property type="molecule type" value="Genomic_DNA"/>
</dbReference>
<comment type="caution">
    <text evidence="1">The sequence shown here is derived from an EMBL/GenBank/DDBJ whole genome shotgun (WGS) entry which is preliminary data.</text>
</comment>
<sequence length="407" mass="46046">MIMRSFQSVSILALCVSFPVVFVELGTILCPEGVEASPSVLRGEEAERPEIVLVSVPSSGTAGEKIWVIEARHLPAEWLQRWKRQPPAPEQWRLLFPVRVAEGAGDRPALAGTYSMTASGVRFEPLYPLAAGHEYVAELRLSANHPAAVQVRLKIPAPDPGPRVRVVAVYPSAAVLPENTLRFYIHFSGEMSRGDVYRHFRLLREDGREVPHPFLELDEELWSHDGRRLTLLFHPGRVKRELVPREEEGPILEAGQRYTLLIRGDWTDIYGRPLAAEYRKTFLAVPAEESPVDPQQWKLQLPRAESRQPLLVRLPRPLDRALLERLVWLETETGQRLDLTPAVGGGEHLLTFTPLQPWCAGNYRLVVDTRLEDMCGNRVGRPFEVDLFGPITREIRIETVALPFTIR</sequence>
<evidence type="ECO:0000313" key="2">
    <source>
        <dbReference type="Proteomes" id="UP000542342"/>
    </source>
</evidence>
<gene>
    <name evidence="1" type="ORF">H0921_13950</name>
</gene>
<accession>A0A7V8VG03</accession>
<dbReference type="AlphaFoldDB" id="A0A7V8VG03"/>
<name>A0A7V8VG03_9BACT</name>
<evidence type="ECO:0000313" key="1">
    <source>
        <dbReference type="EMBL" id="MBA2227261.1"/>
    </source>
</evidence>
<dbReference type="RefSeq" id="WP_194539127.1">
    <property type="nucleotide sequence ID" value="NZ_JACEFB010000012.1"/>
</dbReference>